<comment type="caution">
    <text evidence="2">The sequence shown here is derived from an EMBL/GenBank/DDBJ whole genome shotgun (WGS) entry which is preliminary data.</text>
</comment>
<protein>
    <submittedName>
        <fullName evidence="2">Uncharacterized protein</fullName>
    </submittedName>
</protein>
<feature type="coiled-coil region" evidence="1">
    <location>
        <begin position="19"/>
        <end position="50"/>
    </location>
</feature>
<evidence type="ECO:0000256" key="1">
    <source>
        <dbReference type="SAM" id="Coils"/>
    </source>
</evidence>
<dbReference type="AlphaFoldDB" id="A0A0F8ZGE7"/>
<proteinExistence type="predicted"/>
<accession>A0A0F8ZGE7</accession>
<keyword evidence="1" id="KW-0175">Coiled coil</keyword>
<name>A0A0F8ZGE7_9ZZZZ</name>
<reference evidence="2" key="1">
    <citation type="journal article" date="2015" name="Nature">
        <title>Complex archaea that bridge the gap between prokaryotes and eukaryotes.</title>
        <authorList>
            <person name="Spang A."/>
            <person name="Saw J.H."/>
            <person name="Jorgensen S.L."/>
            <person name="Zaremba-Niedzwiedzka K."/>
            <person name="Martijn J."/>
            <person name="Lind A.E."/>
            <person name="van Eijk R."/>
            <person name="Schleper C."/>
            <person name="Guy L."/>
            <person name="Ettema T.J."/>
        </authorList>
    </citation>
    <scope>NUCLEOTIDE SEQUENCE</scope>
</reference>
<organism evidence="2">
    <name type="scientific">marine sediment metagenome</name>
    <dbReference type="NCBI Taxonomy" id="412755"/>
    <lineage>
        <taxon>unclassified sequences</taxon>
        <taxon>metagenomes</taxon>
        <taxon>ecological metagenomes</taxon>
    </lineage>
</organism>
<gene>
    <name evidence="2" type="ORF">LCGC14_2698890</name>
</gene>
<feature type="non-terminal residue" evidence="2">
    <location>
        <position position="71"/>
    </location>
</feature>
<evidence type="ECO:0000313" key="2">
    <source>
        <dbReference type="EMBL" id="KKK92838.1"/>
    </source>
</evidence>
<dbReference type="EMBL" id="LAZR01048036">
    <property type="protein sequence ID" value="KKK92838.1"/>
    <property type="molecule type" value="Genomic_DNA"/>
</dbReference>
<sequence length="71" mass="8089">MSDISLWRRFKRILGLATCPDLEQQVKKAREEKEEAMQQLEKSNVEKKASFETLGIASAKANETMQMSGQD</sequence>